<proteinExistence type="predicted"/>
<evidence type="ECO:0000259" key="3">
    <source>
        <dbReference type="Pfam" id="PF08669"/>
    </source>
</evidence>
<dbReference type="PIRSF" id="PIRSF006487">
    <property type="entry name" value="GcvT"/>
    <property type="match status" value="1"/>
</dbReference>
<dbReference type="GO" id="GO:0004047">
    <property type="term" value="F:aminomethyltransferase activity"/>
    <property type="evidence" value="ECO:0007669"/>
    <property type="project" value="UniProtKB-EC"/>
</dbReference>
<dbReference type="Gene3D" id="3.30.1360.120">
    <property type="entry name" value="Probable tRNA modification gtpase trme, domain 1"/>
    <property type="match status" value="1"/>
</dbReference>
<dbReference type="SUPFAM" id="SSF101790">
    <property type="entry name" value="Aminomethyltransferase beta-barrel domain"/>
    <property type="match status" value="1"/>
</dbReference>
<keyword evidence="4" id="KW-0489">Methyltransferase</keyword>
<protein>
    <submittedName>
        <fullName evidence="4">Aminomethyltransferase</fullName>
        <ecNumber evidence="4">2.1.2.10</ecNumber>
    </submittedName>
</protein>
<dbReference type="Pfam" id="PF01571">
    <property type="entry name" value="GCV_T"/>
    <property type="match status" value="1"/>
</dbReference>
<keyword evidence="5" id="KW-1185">Reference proteome</keyword>
<accession>A0A5C5XFG6</accession>
<keyword evidence="4" id="KW-0808">Transferase</keyword>
<dbReference type="EC" id="2.1.2.10" evidence="4"/>
<dbReference type="Pfam" id="PF08669">
    <property type="entry name" value="GCV_T_C"/>
    <property type="match status" value="1"/>
</dbReference>
<dbReference type="AlphaFoldDB" id="A0A5C5XFG6"/>
<dbReference type="InterPro" id="IPR029043">
    <property type="entry name" value="GcvT/YgfZ_C"/>
</dbReference>
<feature type="domain" description="GCVT N-terminal" evidence="2">
    <location>
        <begin position="9"/>
        <end position="215"/>
    </location>
</feature>
<sequence>MPNILDQLNQNTVAFDLSDRDEITLTGRDRATFLHGFTTNDIKKLQPGMGCEAFVPTIKGKTLGHLFIFATEDRLLLDTVPGAAEVLLPHLDRYLITEDVQLSNTTSDRSLFLMAGKTAENTMTELSEGADSLAFNHWKPIEHSELTGSIRKVDWLNESAFQISVPADDRQKIIDWFGKQQISVCPNEDFERVRIASGFPMFGQDFSEENLAQEVDRTSQAISFTKGCYLGQEPIARIDALGHVNKLIRGFRCENTDSSIQPEKLIGANLIAEDSTEAKVIGGITSAAQNPDTHEILAIGWVRREFAEPDTKLVVMIDGQTIPVQVR</sequence>
<dbReference type="EMBL" id="SJPG01000001">
    <property type="protein sequence ID" value="TWT61171.1"/>
    <property type="molecule type" value="Genomic_DNA"/>
</dbReference>
<feature type="domain" description="Aminomethyltransferase C-terminal" evidence="3">
    <location>
        <begin position="275"/>
        <end position="326"/>
    </location>
</feature>
<dbReference type="PANTHER" id="PTHR22602:SF0">
    <property type="entry name" value="TRANSFERASE CAF17, MITOCHONDRIAL-RELATED"/>
    <property type="match status" value="1"/>
</dbReference>
<dbReference type="NCBIfam" id="TIGR03317">
    <property type="entry name" value="ygfZ_signature"/>
    <property type="match status" value="1"/>
</dbReference>
<reference evidence="4 5" key="1">
    <citation type="submission" date="2019-02" db="EMBL/GenBank/DDBJ databases">
        <title>Deep-cultivation of Planctomycetes and their phenomic and genomic characterization uncovers novel biology.</title>
        <authorList>
            <person name="Wiegand S."/>
            <person name="Jogler M."/>
            <person name="Boedeker C."/>
            <person name="Pinto D."/>
            <person name="Vollmers J."/>
            <person name="Rivas-Marin E."/>
            <person name="Kohn T."/>
            <person name="Peeters S.H."/>
            <person name="Heuer A."/>
            <person name="Rast P."/>
            <person name="Oberbeckmann S."/>
            <person name="Bunk B."/>
            <person name="Jeske O."/>
            <person name="Meyerdierks A."/>
            <person name="Storesund J.E."/>
            <person name="Kallscheuer N."/>
            <person name="Luecker S."/>
            <person name="Lage O.M."/>
            <person name="Pohl T."/>
            <person name="Merkel B.J."/>
            <person name="Hornburger P."/>
            <person name="Mueller R.-W."/>
            <person name="Bruemmer F."/>
            <person name="Labrenz M."/>
            <person name="Spormann A.M."/>
            <person name="Op Den Camp H."/>
            <person name="Overmann J."/>
            <person name="Amann R."/>
            <person name="Jetten M.S.M."/>
            <person name="Mascher T."/>
            <person name="Medema M.H."/>
            <person name="Devos D.P."/>
            <person name="Kaster A.-K."/>
            <person name="Ovreas L."/>
            <person name="Rohde M."/>
            <person name="Galperin M.Y."/>
            <person name="Jogler C."/>
        </authorList>
    </citation>
    <scope>NUCLEOTIDE SEQUENCE [LARGE SCALE GENOMIC DNA]</scope>
    <source>
        <strain evidence="4 5">Pan54</strain>
    </source>
</reference>
<dbReference type="Proteomes" id="UP000316095">
    <property type="component" value="Unassembled WGS sequence"/>
</dbReference>
<dbReference type="InterPro" id="IPR027266">
    <property type="entry name" value="TrmE/GcvT-like"/>
</dbReference>
<dbReference type="InterPro" id="IPR017703">
    <property type="entry name" value="YgfZ/GCV_T_CS"/>
</dbReference>
<comment type="caution">
    <text evidence="4">The sequence shown here is derived from an EMBL/GenBank/DDBJ whole genome shotgun (WGS) entry which is preliminary data.</text>
</comment>
<evidence type="ECO:0000259" key="2">
    <source>
        <dbReference type="Pfam" id="PF01571"/>
    </source>
</evidence>
<dbReference type="GO" id="GO:0016226">
    <property type="term" value="P:iron-sulfur cluster assembly"/>
    <property type="evidence" value="ECO:0007669"/>
    <property type="project" value="TreeGrafter"/>
</dbReference>
<dbReference type="InterPro" id="IPR013977">
    <property type="entry name" value="GcvT_C"/>
</dbReference>
<dbReference type="RefSeq" id="WP_146503196.1">
    <property type="nucleotide sequence ID" value="NZ_SJPG01000001.1"/>
</dbReference>
<keyword evidence="1" id="KW-0809">Transit peptide</keyword>
<dbReference type="GO" id="GO:0008168">
    <property type="term" value="F:methyltransferase activity"/>
    <property type="evidence" value="ECO:0007669"/>
    <property type="project" value="UniProtKB-KW"/>
</dbReference>
<dbReference type="SUPFAM" id="SSF103025">
    <property type="entry name" value="Folate-binding domain"/>
    <property type="match status" value="1"/>
</dbReference>
<name>A0A5C5XFG6_9PLAN</name>
<gene>
    <name evidence="4" type="primary">gcvT_1</name>
    <name evidence="4" type="ORF">Pan54_19060</name>
</gene>
<dbReference type="OrthoDB" id="9796287at2"/>
<dbReference type="InterPro" id="IPR045179">
    <property type="entry name" value="YgfZ/GcvT"/>
</dbReference>
<dbReference type="InterPro" id="IPR006222">
    <property type="entry name" value="GCVT_N"/>
</dbReference>
<dbReference type="PANTHER" id="PTHR22602">
    <property type="entry name" value="TRANSFERASE CAF17, MITOCHONDRIAL-RELATED"/>
    <property type="match status" value="1"/>
</dbReference>
<organism evidence="4 5">
    <name type="scientific">Rubinisphaera italica</name>
    <dbReference type="NCBI Taxonomy" id="2527969"/>
    <lineage>
        <taxon>Bacteria</taxon>
        <taxon>Pseudomonadati</taxon>
        <taxon>Planctomycetota</taxon>
        <taxon>Planctomycetia</taxon>
        <taxon>Planctomycetales</taxon>
        <taxon>Planctomycetaceae</taxon>
        <taxon>Rubinisphaera</taxon>
    </lineage>
</organism>
<dbReference type="GO" id="GO:0032259">
    <property type="term" value="P:methylation"/>
    <property type="evidence" value="ECO:0007669"/>
    <property type="project" value="UniProtKB-KW"/>
</dbReference>
<evidence type="ECO:0000256" key="1">
    <source>
        <dbReference type="ARBA" id="ARBA00022946"/>
    </source>
</evidence>
<evidence type="ECO:0000313" key="4">
    <source>
        <dbReference type="EMBL" id="TWT61171.1"/>
    </source>
</evidence>
<evidence type="ECO:0000313" key="5">
    <source>
        <dbReference type="Proteomes" id="UP000316095"/>
    </source>
</evidence>